<dbReference type="InterPro" id="IPR023166">
    <property type="entry name" value="BaiN-like_dom_sf"/>
</dbReference>
<dbReference type="InterPro" id="IPR057661">
    <property type="entry name" value="RsdA/BaiN/AoA(So)_Rossmann"/>
</dbReference>
<dbReference type="PRINTS" id="PR00411">
    <property type="entry name" value="PNDRDTASEI"/>
</dbReference>
<reference evidence="6 7" key="1">
    <citation type="journal article" date="2014" name="Genome Announc.">
        <title>Complete genome sequence of Magnetospirillum gryphiswaldense MSR-1.</title>
        <authorList>
            <person name="Wang X."/>
            <person name="Wang Q."/>
            <person name="Zhang W."/>
            <person name="Wang Y."/>
            <person name="Li L."/>
            <person name="Wen T."/>
            <person name="Zhang T."/>
            <person name="Zhang Y."/>
            <person name="Xu J."/>
            <person name="Hu J."/>
            <person name="Li S."/>
            <person name="Liu L."/>
            <person name="Liu J."/>
            <person name="Jiang W."/>
            <person name="Tian J."/>
            <person name="Li Y."/>
            <person name="Schuler D."/>
            <person name="Wang L."/>
            <person name="Li J."/>
        </authorList>
    </citation>
    <scope>NUCLEOTIDE SEQUENCE [LARGE SCALE GENOMIC DNA]</scope>
    <source>
        <strain evidence="7">DSM 6361 / JCM 21280 / NBRC 15271 / MSR-1</strain>
    </source>
</reference>
<keyword evidence="7" id="KW-1185">Reference proteome</keyword>
<dbReference type="InterPro" id="IPR022460">
    <property type="entry name" value="Flavoprotein_PP4765"/>
</dbReference>
<dbReference type="Gene3D" id="3.50.50.60">
    <property type="entry name" value="FAD/NAD(P)-binding domain"/>
    <property type="match status" value="1"/>
</dbReference>
<sequence length="412" mass="43830">MTAQPNQSYESIMQYDVVIIGAGPAGLMAAEVLGQSGRRVAVFDAMPSPARKFLRAGIGGLNLTHSEPFDAFLGRFGDRAAVLAPSLRTFGPQHLRDWAASLGVETFVGSSGRVFPTDFKAAPLLRAWLRRLGGLGVHLFTHHRWQGWDETGAHRFLTPTGEIRVTAPAAILAVGGASWPRLGSDGTWTEALNGLPLAPFRPANCGFDVEWSPHFRQRFAGAPVKAVGLEFGDRKLKGEFVITDTGIEGSAVYALSAPLRDAIENHGQAVLRLDLKPDWSTEKLAAALARPQGSRSLANHLERQAGLKGVAAGLAREGLPPASLTDAASLKAVPLVLKSPRPLAEAISTAGGLRFDAVDENLMLVSRPGIFAAGEMLDWEAPTGGYLLTACFATGHAAGQAAGRWLNKRPCR</sequence>
<dbReference type="SUPFAM" id="SSF51905">
    <property type="entry name" value="FAD/NAD(P)-binding domain"/>
    <property type="match status" value="1"/>
</dbReference>
<dbReference type="Proteomes" id="UP000018922">
    <property type="component" value="Chromosome I"/>
</dbReference>
<dbReference type="PANTHER" id="PTHR42887">
    <property type="entry name" value="OS12G0638800 PROTEIN"/>
    <property type="match status" value="1"/>
</dbReference>
<dbReference type="InterPro" id="IPR055178">
    <property type="entry name" value="RsdA/BaiN/AoA(So)-like_dom"/>
</dbReference>
<dbReference type="Pfam" id="PF03486">
    <property type="entry name" value="HI0933_like"/>
    <property type="match status" value="1"/>
</dbReference>
<evidence type="ECO:0000256" key="3">
    <source>
        <dbReference type="ARBA" id="ARBA00022827"/>
    </source>
</evidence>
<dbReference type="AlphaFoldDB" id="V6EY49"/>
<protein>
    <submittedName>
        <fullName evidence="6">Uncharacterized protein</fullName>
    </submittedName>
</protein>
<dbReference type="Gene3D" id="1.10.8.260">
    <property type="entry name" value="HI0933 insert domain-like"/>
    <property type="match status" value="1"/>
</dbReference>
<dbReference type="InterPro" id="IPR004792">
    <property type="entry name" value="BaiN-like"/>
</dbReference>
<dbReference type="KEGG" id="mgy:MGMSRv2__0857"/>
<dbReference type="PANTHER" id="PTHR42887:SF1">
    <property type="entry name" value="BLR3961 PROTEIN"/>
    <property type="match status" value="1"/>
</dbReference>
<evidence type="ECO:0000313" key="6">
    <source>
        <dbReference type="EMBL" id="CDK98072.1"/>
    </source>
</evidence>
<evidence type="ECO:0000256" key="2">
    <source>
        <dbReference type="ARBA" id="ARBA00022630"/>
    </source>
</evidence>
<dbReference type="Pfam" id="PF22780">
    <property type="entry name" value="HI0933_like_1st"/>
    <property type="match status" value="1"/>
</dbReference>
<evidence type="ECO:0000256" key="1">
    <source>
        <dbReference type="ARBA" id="ARBA00001974"/>
    </source>
</evidence>
<gene>
    <name evidence="6" type="ordered locus">MGMSRv2__0857</name>
</gene>
<feature type="domain" description="RsdA/BaiN/AoA(So)-like insert" evidence="5">
    <location>
        <begin position="201"/>
        <end position="347"/>
    </location>
</feature>
<evidence type="ECO:0000259" key="4">
    <source>
        <dbReference type="Pfam" id="PF03486"/>
    </source>
</evidence>
<keyword evidence="3" id="KW-0274">FAD</keyword>
<dbReference type="SUPFAM" id="SSF160996">
    <property type="entry name" value="HI0933 insert domain-like"/>
    <property type="match status" value="1"/>
</dbReference>
<dbReference type="Gene3D" id="2.40.30.10">
    <property type="entry name" value="Translation factors"/>
    <property type="match status" value="1"/>
</dbReference>
<dbReference type="NCBIfam" id="TIGR00275">
    <property type="entry name" value="aminoacetone oxidase family FAD-binding enzyme"/>
    <property type="match status" value="1"/>
</dbReference>
<name>V6EY49_MAGGM</name>
<dbReference type="STRING" id="1430440.MGMSRv2__0857"/>
<dbReference type="PRINTS" id="PR00368">
    <property type="entry name" value="FADPNR"/>
</dbReference>
<keyword evidence="2" id="KW-0285">Flavoprotein</keyword>
<proteinExistence type="predicted"/>
<dbReference type="InterPro" id="IPR036188">
    <property type="entry name" value="FAD/NAD-bd_sf"/>
</dbReference>
<dbReference type="NCBIfam" id="TIGR03862">
    <property type="entry name" value="flavo_PP4765"/>
    <property type="match status" value="1"/>
</dbReference>
<comment type="cofactor">
    <cofactor evidence="1">
        <name>FAD</name>
        <dbReference type="ChEBI" id="CHEBI:57692"/>
    </cofactor>
</comment>
<evidence type="ECO:0000259" key="5">
    <source>
        <dbReference type="Pfam" id="PF22780"/>
    </source>
</evidence>
<evidence type="ECO:0000313" key="7">
    <source>
        <dbReference type="Proteomes" id="UP000018922"/>
    </source>
</evidence>
<feature type="domain" description="RsdA/BaiN/AoA(So)-like Rossmann fold-like" evidence="4">
    <location>
        <begin position="16"/>
        <end position="400"/>
    </location>
</feature>
<dbReference type="EMBL" id="HG794546">
    <property type="protein sequence ID" value="CDK98072.1"/>
    <property type="molecule type" value="Genomic_DNA"/>
</dbReference>
<dbReference type="eggNOG" id="COG2081">
    <property type="taxonomic scope" value="Bacteria"/>
</dbReference>
<dbReference type="HOGENOM" id="CLU_025174_1_0_5"/>
<organism evidence="6 7">
    <name type="scientific">Magnetospirillum gryphiswaldense (strain DSM 6361 / JCM 21280 / NBRC 15271 / MSR-1)</name>
    <dbReference type="NCBI Taxonomy" id="431944"/>
    <lineage>
        <taxon>Bacteria</taxon>
        <taxon>Pseudomonadati</taxon>
        <taxon>Pseudomonadota</taxon>
        <taxon>Alphaproteobacteria</taxon>
        <taxon>Rhodospirillales</taxon>
        <taxon>Rhodospirillaceae</taxon>
        <taxon>Magnetospirillum</taxon>
    </lineage>
</organism>
<accession>V6EY49</accession>